<evidence type="ECO:0000259" key="8">
    <source>
        <dbReference type="Pfam" id="PF13460"/>
    </source>
</evidence>
<evidence type="ECO:0000256" key="1">
    <source>
        <dbReference type="ARBA" id="ARBA00001974"/>
    </source>
</evidence>
<dbReference type="AlphaFoldDB" id="A0A0G4FP32"/>
<dbReference type="SUPFAM" id="SSF51735">
    <property type="entry name" value="NAD(P)-binding Rossmann-fold domains"/>
    <property type="match status" value="1"/>
</dbReference>
<dbReference type="PRINTS" id="PR00368">
    <property type="entry name" value="FADPNR"/>
</dbReference>
<dbReference type="InterPro" id="IPR023753">
    <property type="entry name" value="FAD/NAD-binding_dom"/>
</dbReference>
<dbReference type="Proteomes" id="UP000041254">
    <property type="component" value="Unassembled WGS sequence"/>
</dbReference>
<dbReference type="Pfam" id="PF07992">
    <property type="entry name" value="Pyr_redox_2"/>
    <property type="match status" value="1"/>
</dbReference>
<dbReference type="InParanoid" id="A0A0G4FP32"/>
<feature type="signal peptide" evidence="6">
    <location>
        <begin position="1"/>
        <end position="26"/>
    </location>
</feature>
<dbReference type="PhylomeDB" id="A0A0G4FP32"/>
<dbReference type="InterPro" id="IPR036188">
    <property type="entry name" value="FAD/NAD-bd_sf"/>
</dbReference>
<keyword evidence="2" id="KW-0285">Flavoprotein</keyword>
<evidence type="ECO:0000313" key="10">
    <source>
        <dbReference type="Proteomes" id="UP000041254"/>
    </source>
</evidence>
<dbReference type="OrthoDB" id="5376590at2759"/>
<sequence length="826" mass="88366">MRTFVEMCLPLQLLISLTLSLIYCHADHDISARAAFLRISAPRLPRNTPRHSSPSRLQPSASISSIRSIRRNGIALPAAADGTAASARTSGSDAESSANRICIVGGGFGGLLTALGLSKLPWKVQPEITLIDTKDQFVFLPLLYELAVGTAEQSEVAPLFRELLYGTGIRFVKGRVDSIDVDGKKLSVSGAGGERRELGYGRLVLAMGGEPSAGGIPGVERALRFTALNDAIQLKKEIQRIKRIRDRPARVVLVGGGYIGVELATNLAAALSSQSPPPQISLLHRGPQLMPLSAEHNRKQAIRALREARVDVSLETSVASIRPASDTSGSEVVVQKKGSEDSSVLPADLVIMTAGVRASGLADMVNGRVERGRGGRLAVERTLAVKGLGDVYAIGDVADLGGVEGEGTAQAAFQQADYLVWNIWASYNDKKPLAYRYTKLGEMLTFGPLDGSVAALGDRVTLGGPLASIARRSAYIIRQPTPRQRLRAALSYLGLSSQKGLLRTLVDRFPGRSRATEIPIEGGSSRESDDELSASPPVVKADREEQASGQPWTSLEPLSGPVFVAGATGRTGRRVVRSLLEQGWRVVAGVRPGGITRAEAIYANSSFIGQEEDIKGRLEFREWDGMNEDSISRAIQGCPFVVCALGANSLSLAAPSTVDGKITQNLIRISAATAPYSTETNQLLRHFVLVTSLGTGSFGLPASSLNLFGGILLIKRQSERLLEKSGLQYTIVRPGGLERAGDDYEREHPLVVYGADEKYGGIVSRQQVADLCAQALCRPEVSKNKIFEAVTATGSEAAQLISERQRQGDSATLDTRYRDLMAAVSQ</sequence>
<dbReference type="InterPro" id="IPR016040">
    <property type="entry name" value="NAD(P)-bd_dom"/>
</dbReference>
<evidence type="ECO:0000256" key="4">
    <source>
        <dbReference type="ARBA" id="ARBA00023002"/>
    </source>
</evidence>
<evidence type="ECO:0008006" key="11">
    <source>
        <dbReference type="Google" id="ProtNLM"/>
    </source>
</evidence>
<keyword evidence="4" id="KW-0560">Oxidoreductase</keyword>
<feature type="domain" description="FAD/NAD(P)-binding" evidence="7">
    <location>
        <begin position="100"/>
        <end position="416"/>
    </location>
</feature>
<dbReference type="GO" id="GO:0003955">
    <property type="term" value="F:NAD(P)H dehydrogenase (quinone) activity"/>
    <property type="evidence" value="ECO:0007669"/>
    <property type="project" value="TreeGrafter"/>
</dbReference>
<keyword evidence="6" id="KW-0732">Signal</keyword>
<dbReference type="GO" id="GO:0019646">
    <property type="term" value="P:aerobic electron transport chain"/>
    <property type="evidence" value="ECO:0007669"/>
    <property type="project" value="TreeGrafter"/>
</dbReference>
<dbReference type="PRINTS" id="PR00411">
    <property type="entry name" value="PNDRDTASEI"/>
</dbReference>
<name>A0A0G4FP32_VITBC</name>
<dbReference type="Pfam" id="PF13460">
    <property type="entry name" value="NAD_binding_10"/>
    <property type="match status" value="1"/>
</dbReference>
<dbReference type="PANTHER" id="PTHR42913:SF4">
    <property type="entry name" value="ALTERNATIVE NAD(P)H-UBIQUINONE OXIDOREDUCTASE C1, CHLOROPLASTIC_MITOCHONDRIAL"/>
    <property type="match status" value="1"/>
</dbReference>
<dbReference type="InterPro" id="IPR036291">
    <property type="entry name" value="NAD(P)-bd_dom_sf"/>
</dbReference>
<feature type="region of interest" description="Disordered" evidence="5">
    <location>
        <begin position="516"/>
        <end position="555"/>
    </location>
</feature>
<gene>
    <name evidence="9" type="ORF">Vbra_15809</name>
</gene>
<reference evidence="9 10" key="1">
    <citation type="submission" date="2014-11" db="EMBL/GenBank/DDBJ databases">
        <authorList>
            <person name="Zhu J."/>
            <person name="Qi W."/>
            <person name="Song R."/>
        </authorList>
    </citation>
    <scope>NUCLEOTIDE SEQUENCE [LARGE SCALE GENOMIC DNA]</scope>
</reference>
<evidence type="ECO:0000259" key="7">
    <source>
        <dbReference type="Pfam" id="PF07992"/>
    </source>
</evidence>
<feature type="chain" id="PRO_5005189358" description="FAD/NAD(P)-binding domain-containing protein" evidence="6">
    <location>
        <begin position="27"/>
        <end position="826"/>
    </location>
</feature>
<dbReference type="SUPFAM" id="SSF51905">
    <property type="entry name" value="FAD/NAD(P)-binding domain"/>
    <property type="match status" value="1"/>
</dbReference>
<comment type="cofactor">
    <cofactor evidence="1">
        <name>FAD</name>
        <dbReference type="ChEBI" id="CHEBI:57692"/>
    </cofactor>
</comment>
<keyword evidence="3" id="KW-0274">FAD</keyword>
<evidence type="ECO:0000256" key="2">
    <source>
        <dbReference type="ARBA" id="ARBA00022630"/>
    </source>
</evidence>
<dbReference type="VEuPathDB" id="CryptoDB:Vbra_15809"/>
<feature type="domain" description="NAD(P)-binding" evidence="8">
    <location>
        <begin position="566"/>
        <end position="777"/>
    </location>
</feature>
<organism evidence="9 10">
    <name type="scientific">Vitrella brassicaformis (strain CCMP3155)</name>
    <dbReference type="NCBI Taxonomy" id="1169540"/>
    <lineage>
        <taxon>Eukaryota</taxon>
        <taxon>Sar</taxon>
        <taxon>Alveolata</taxon>
        <taxon>Colpodellida</taxon>
        <taxon>Vitrellaceae</taxon>
        <taxon>Vitrella</taxon>
    </lineage>
</organism>
<evidence type="ECO:0000256" key="5">
    <source>
        <dbReference type="SAM" id="MobiDB-lite"/>
    </source>
</evidence>
<evidence type="ECO:0000313" key="9">
    <source>
        <dbReference type="EMBL" id="CEM15577.1"/>
    </source>
</evidence>
<evidence type="ECO:0000256" key="3">
    <source>
        <dbReference type="ARBA" id="ARBA00022827"/>
    </source>
</evidence>
<protein>
    <recommendedName>
        <fullName evidence="11">FAD/NAD(P)-binding domain-containing protein</fullName>
    </recommendedName>
</protein>
<dbReference type="PANTHER" id="PTHR42913">
    <property type="entry name" value="APOPTOSIS-INDUCING FACTOR 1"/>
    <property type="match status" value="1"/>
</dbReference>
<dbReference type="EMBL" id="CDMY01000466">
    <property type="protein sequence ID" value="CEM15577.1"/>
    <property type="molecule type" value="Genomic_DNA"/>
</dbReference>
<dbReference type="Gene3D" id="3.50.50.100">
    <property type="match status" value="1"/>
</dbReference>
<dbReference type="InterPro" id="IPR051169">
    <property type="entry name" value="NADH-Q_oxidoreductase"/>
</dbReference>
<dbReference type="STRING" id="1169540.A0A0G4FP32"/>
<keyword evidence="10" id="KW-1185">Reference proteome</keyword>
<dbReference type="Gene3D" id="3.40.50.720">
    <property type="entry name" value="NAD(P)-binding Rossmann-like Domain"/>
    <property type="match status" value="1"/>
</dbReference>
<proteinExistence type="predicted"/>
<accession>A0A0G4FP32</accession>
<evidence type="ECO:0000256" key="6">
    <source>
        <dbReference type="SAM" id="SignalP"/>
    </source>
</evidence>